<dbReference type="PANTHER" id="PTHR43046">
    <property type="entry name" value="GDP-MANNOSE MANNOSYL HYDROLASE"/>
    <property type="match status" value="1"/>
</dbReference>
<evidence type="ECO:0000313" key="6">
    <source>
        <dbReference type="Proteomes" id="UP000057158"/>
    </source>
</evidence>
<comment type="similarity">
    <text evidence="3">Belongs to the Nudix hydrolase family.</text>
</comment>
<dbReference type="InterPro" id="IPR020476">
    <property type="entry name" value="Nudix_hydrolase"/>
</dbReference>
<organism evidence="5 6">
    <name type="scientific">Desulfuromonas soudanensis</name>
    <dbReference type="NCBI Taxonomy" id="1603606"/>
    <lineage>
        <taxon>Bacteria</taxon>
        <taxon>Pseudomonadati</taxon>
        <taxon>Thermodesulfobacteriota</taxon>
        <taxon>Desulfuromonadia</taxon>
        <taxon>Desulfuromonadales</taxon>
        <taxon>Desulfuromonadaceae</taxon>
        <taxon>Desulfuromonas</taxon>
    </lineage>
</organism>
<dbReference type="InterPro" id="IPR015797">
    <property type="entry name" value="NUDIX_hydrolase-like_dom_sf"/>
</dbReference>
<dbReference type="SUPFAM" id="SSF55811">
    <property type="entry name" value="Nudix"/>
    <property type="match status" value="1"/>
</dbReference>
<dbReference type="EMBL" id="CP010802">
    <property type="protein sequence ID" value="ALC15706.1"/>
    <property type="molecule type" value="Genomic_DNA"/>
</dbReference>
<evidence type="ECO:0000256" key="3">
    <source>
        <dbReference type="RuleBase" id="RU003476"/>
    </source>
</evidence>
<name>A0A0M5IKN2_9BACT</name>
<keyword evidence="2 3" id="KW-0378">Hydrolase</keyword>
<dbReference type="PROSITE" id="PS51462">
    <property type="entry name" value="NUDIX"/>
    <property type="match status" value="1"/>
</dbReference>
<sequence>MDYKKQAIKTSVVACIIDAEDRVLLTRRCIHPFCDQWVMPGGKIDLGEGIIEALHREVREEVGIEIRVEGLIDVFEHLKVGSKNDHFVILYYRAVPLSAELRPNGSECTEAIWVHRDQLHPFDLTPGSRHILAKIFPGIALGGNEALPSSALGEVPGGAPPRT</sequence>
<comment type="cofactor">
    <cofactor evidence="1">
        <name>Mg(2+)</name>
        <dbReference type="ChEBI" id="CHEBI:18420"/>
    </cofactor>
</comment>
<dbReference type="InterPro" id="IPR020084">
    <property type="entry name" value="NUDIX_hydrolase_CS"/>
</dbReference>
<evidence type="ECO:0000259" key="4">
    <source>
        <dbReference type="PROSITE" id="PS51462"/>
    </source>
</evidence>
<dbReference type="KEGG" id="des:DSOUD_0920"/>
<reference evidence="5 6" key="1">
    <citation type="submission" date="2015-07" db="EMBL/GenBank/DDBJ databases">
        <title>Isolation and Genomic Characterization of a Novel Halophilic Metal-Reducing Deltaproteobacterium from the Deep Subsurface.</title>
        <authorList>
            <person name="Badalamenti J.P."/>
            <person name="Summers Z.M."/>
            <person name="Gralnick J.A."/>
            <person name="Bond D.R."/>
        </authorList>
    </citation>
    <scope>NUCLEOTIDE SEQUENCE [LARGE SCALE GENOMIC DNA]</scope>
    <source>
        <strain evidence="5 6">WTL</strain>
    </source>
</reference>
<dbReference type="PATRIC" id="fig|1603606.3.peg.1011"/>
<dbReference type="PROSITE" id="PS00893">
    <property type="entry name" value="NUDIX_BOX"/>
    <property type="match status" value="1"/>
</dbReference>
<dbReference type="OrthoDB" id="9761969at2"/>
<evidence type="ECO:0000256" key="1">
    <source>
        <dbReference type="ARBA" id="ARBA00001946"/>
    </source>
</evidence>
<dbReference type="Pfam" id="PF00293">
    <property type="entry name" value="NUDIX"/>
    <property type="match status" value="1"/>
</dbReference>
<protein>
    <submittedName>
        <fullName evidence="5">ADP-ribose pyrophosphatase YjhB, NUDIX family</fullName>
    </submittedName>
</protein>
<gene>
    <name evidence="5" type="ORF">DSOUD_0920</name>
</gene>
<dbReference type="Proteomes" id="UP000057158">
    <property type="component" value="Chromosome"/>
</dbReference>
<dbReference type="STRING" id="1603606.DSOUD_0920"/>
<dbReference type="AlphaFoldDB" id="A0A0M5IKN2"/>
<dbReference type="InterPro" id="IPR000086">
    <property type="entry name" value="NUDIX_hydrolase_dom"/>
</dbReference>
<dbReference type="GO" id="GO:0016787">
    <property type="term" value="F:hydrolase activity"/>
    <property type="evidence" value="ECO:0007669"/>
    <property type="project" value="UniProtKB-KW"/>
</dbReference>
<feature type="domain" description="Nudix hydrolase" evidence="4">
    <location>
        <begin position="7"/>
        <end position="137"/>
    </location>
</feature>
<dbReference type="RefSeq" id="WP_082351069.1">
    <property type="nucleotide sequence ID" value="NZ_CP010802.1"/>
</dbReference>
<proteinExistence type="inferred from homology"/>
<dbReference type="PANTHER" id="PTHR43046:SF14">
    <property type="entry name" value="MUTT_NUDIX FAMILY PROTEIN"/>
    <property type="match status" value="1"/>
</dbReference>
<dbReference type="Gene3D" id="3.90.79.10">
    <property type="entry name" value="Nucleoside Triphosphate Pyrophosphohydrolase"/>
    <property type="match status" value="1"/>
</dbReference>
<dbReference type="PRINTS" id="PR00502">
    <property type="entry name" value="NUDIXFAMILY"/>
</dbReference>
<accession>A0A0M5IKN2</accession>
<evidence type="ECO:0000313" key="5">
    <source>
        <dbReference type="EMBL" id="ALC15706.1"/>
    </source>
</evidence>
<evidence type="ECO:0000256" key="2">
    <source>
        <dbReference type="ARBA" id="ARBA00022801"/>
    </source>
</evidence>
<keyword evidence="6" id="KW-1185">Reference proteome</keyword>